<organism evidence="7 8">
    <name type="scientific">Teichococcus globiformis</name>
    <dbReference type="NCBI Taxonomy" id="2307229"/>
    <lineage>
        <taxon>Bacteria</taxon>
        <taxon>Pseudomonadati</taxon>
        <taxon>Pseudomonadota</taxon>
        <taxon>Alphaproteobacteria</taxon>
        <taxon>Acetobacterales</taxon>
        <taxon>Roseomonadaceae</taxon>
        <taxon>Roseomonas</taxon>
    </lineage>
</organism>
<protein>
    <submittedName>
        <fullName evidence="7">L-lactate dehydrogenase</fullName>
        <ecNumber evidence="7">1.1.1.27</ecNumber>
    </submittedName>
</protein>
<comment type="cofactor">
    <cofactor evidence="1">
        <name>FMN</name>
        <dbReference type="ChEBI" id="CHEBI:58210"/>
    </cofactor>
</comment>
<dbReference type="InterPro" id="IPR037396">
    <property type="entry name" value="FMN_HAD"/>
</dbReference>
<accession>A0ABV7G3Z2</accession>
<dbReference type="Gene3D" id="3.20.20.70">
    <property type="entry name" value="Aldolase class I"/>
    <property type="match status" value="1"/>
</dbReference>
<name>A0ABV7G3Z2_9PROT</name>
<evidence type="ECO:0000313" key="7">
    <source>
        <dbReference type="EMBL" id="MFC3125737.1"/>
    </source>
</evidence>
<evidence type="ECO:0000259" key="6">
    <source>
        <dbReference type="PROSITE" id="PS51349"/>
    </source>
</evidence>
<keyword evidence="4 7" id="KW-0560">Oxidoreductase</keyword>
<dbReference type="InterPro" id="IPR013785">
    <property type="entry name" value="Aldolase_TIM"/>
</dbReference>
<sequence length="403" mass="43406">MPPVTCIEDLRLRARRRIPRAIFDYADRGSYDEATYRANRDDLAALKLRQRVMIDVAERSTASTMLGEAVSMPVAIAPTGLTGLFHADGEIHGCRAAHSFGIPFTLSTMSICSIEDVAAEVKDPFWFQLYVMRDRGFSRSLVERAMAAGCSALVLTLDLQIQGQRHNDIKNGLAVPPKLTLRNALDVATKPDWALRVLRGKRKTFGNLTEAPGAKEGLATLSHWIAGQFDPSLSWKDVEWIRSIWPGKLILKGVLDVEDARIAAGLGASALVVSNHGGRQLDGAPSSISVLPSIAEAVGDKIEVLFDGGVRSGQDVIKALALGAKGCMIGKAWLYGLAAGGGAGVTQALEIIRKEMDVTMALTGMKSVAGLSPEIIHAPRHGEEVVRPQPSMQMQGHRQSMAL</sequence>
<dbReference type="InterPro" id="IPR012133">
    <property type="entry name" value="Alpha-hydoxy_acid_DH_FMN"/>
</dbReference>
<dbReference type="PANTHER" id="PTHR10578">
    <property type="entry name" value="S -2-HYDROXY-ACID OXIDASE-RELATED"/>
    <property type="match status" value="1"/>
</dbReference>
<keyword evidence="8" id="KW-1185">Reference proteome</keyword>
<dbReference type="RefSeq" id="WP_379596629.1">
    <property type="nucleotide sequence ID" value="NZ_JBHRTN010000010.1"/>
</dbReference>
<reference evidence="8" key="1">
    <citation type="journal article" date="2019" name="Int. J. Syst. Evol. Microbiol.">
        <title>The Global Catalogue of Microorganisms (GCM) 10K type strain sequencing project: providing services to taxonomists for standard genome sequencing and annotation.</title>
        <authorList>
            <consortium name="The Broad Institute Genomics Platform"/>
            <consortium name="The Broad Institute Genome Sequencing Center for Infectious Disease"/>
            <person name="Wu L."/>
            <person name="Ma J."/>
        </authorList>
    </citation>
    <scope>NUCLEOTIDE SEQUENCE [LARGE SCALE GENOMIC DNA]</scope>
    <source>
        <strain evidence="8">KCTC 52094</strain>
    </source>
</reference>
<comment type="similarity">
    <text evidence="5">Belongs to the FMN-dependent alpha-hydroxy acid dehydrogenase family.</text>
</comment>
<keyword evidence="3" id="KW-0288">FMN</keyword>
<evidence type="ECO:0000256" key="4">
    <source>
        <dbReference type="ARBA" id="ARBA00023002"/>
    </source>
</evidence>
<dbReference type="InterPro" id="IPR000262">
    <property type="entry name" value="FMN-dep_DH"/>
</dbReference>
<dbReference type="CDD" id="cd02809">
    <property type="entry name" value="alpha_hydroxyacid_oxid_FMN"/>
    <property type="match status" value="1"/>
</dbReference>
<dbReference type="EC" id="1.1.1.27" evidence="7"/>
<dbReference type="PROSITE" id="PS51349">
    <property type="entry name" value="FMN_HYDROXY_ACID_DH_2"/>
    <property type="match status" value="1"/>
</dbReference>
<evidence type="ECO:0000256" key="1">
    <source>
        <dbReference type="ARBA" id="ARBA00001917"/>
    </source>
</evidence>
<evidence type="ECO:0000256" key="2">
    <source>
        <dbReference type="ARBA" id="ARBA00022630"/>
    </source>
</evidence>
<dbReference type="EMBL" id="JBHRTN010000010">
    <property type="protein sequence ID" value="MFC3125737.1"/>
    <property type="molecule type" value="Genomic_DNA"/>
</dbReference>
<dbReference type="InterPro" id="IPR008259">
    <property type="entry name" value="FMN_hydac_DH_AS"/>
</dbReference>
<dbReference type="PANTHER" id="PTHR10578:SF107">
    <property type="entry name" value="2-HYDROXYACID OXIDASE 1"/>
    <property type="match status" value="1"/>
</dbReference>
<dbReference type="PROSITE" id="PS00557">
    <property type="entry name" value="FMN_HYDROXY_ACID_DH_1"/>
    <property type="match status" value="1"/>
</dbReference>
<dbReference type="Pfam" id="PF01070">
    <property type="entry name" value="FMN_dh"/>
    <property type="match status" value="1"/>
</dbReference>
<dbReference type="PIRSF" id="PIRSF000138">
    <property type="entry name" value="Al-hdrx_acd_dh"/>
    <property type="match status" value="1"/>
</dbReference>
<dbReference type="Proteomes" id="UP001595593">
    <property type="component" value="Unassembled WGS sequence"/>
</dbReference>
<evidence type="ECO:0000313" key="8">
    <source>
        <dbReference type="Proteomes" id="UP001595593"/>
    </source>
</evidence>
<gene>
    <name evidence="7" type="ORF">ACFOD4_11730</name>
</gene>
<proteinExistence type="inferred from homology"/>
<evidence type="ECO:0000256" key="3">
    <source>
        <dbReference type="ARBA" id="ARBA00022643"/>
    </source>
</evidence>
<dbReference type="NCBIfam" id="NF008398">
    <property type="entry name" value="PRK11197.1"/>
    <property type="match status" value="1"/>
</dbReference>
<comment type="caution">
    <text evidence="7">The sequence shown here is derived from an EMBL/GenBank/DDBJ whole genome shotgun (WGS) entry which is preliminary data.</text>
</comment>
<keyword evidence="2" id="KW-0285">Flavoprotein</keyword>
<dbReference type="GO" id="GO:0004459">
    <property type="term" value="F:L-lactate dehydrogenase (NAD+) activity"/>
    <property type="evidence" value="ECO:0007669"/>
    <property type="project" value="UniProtKB-EC"/>
</dbReference>
<evidence type="ECO:0000256" key="5">
    <source>
        <dbReference type="ARBA" id="ARBA00024042"/>
    </source>
</evidence>
<dbReference type="SUPFAM" id="SSF51395">
    <property type="entry name" value="FMN-linked oxidoreductases"/>
    <property type="match status" value="1"/>
</dbReference>
<feature type="domain" description="FMN hydroxy acid dehydrogenase" evidence="6">
    <location>
        <begin position="1"/>
        <end position="381"/>
    </location>
</feature>